<dbReference type="EMBL" id="JBHUDI010000009">
    <property type="protein sequence ID" value="MFD1564630.1"/>
    <property type="molecule type" value="Genomic_DNA"/>
</dbReference>
<evidence type="ECO:0000313" key="1">
    <source>
        <dbReference type="EMBL" id="MFD1564630.1"/>
    </source>
</evidence>
<evidence type="ECO:0000313" key="2">
    <source>
        <dbReference type="Proteomes" id="UP001597076"/>
    </source>
</evidence>
<dbReference type="RefSeq" id="WP_390288342.1">
    <property type="nucleotide sequence ID" value="NZ_JBHUDI010000009.1"/>
</dbReference>
<dbReference type="Proteomes" id="UP001597076">
    <property type="component" value="Unassembled WGS sequence"/>
</dbReference>
<comment type="caution">
    <text evidence="1">The sequence shown here is derived from an EMBL/GenBank/DDBJ whole genome shotgun (WGS) entry which is preliminary data.</text>
</comment>
<organism evidence="1 2">
    <name type="scientific">Haloarchaeobius amylolyticus</name>
    <dbReference type="NCBI Taxonomy" id="1198296"/>
    <lineage>
        <taxon>Archaea</taxon>
        <taxon>Methanobacteriati</taxon>
        <taxon>Methanobacteriota</taxon>
        <taxon>Stenosarchaea group</taxon>
        <taxon>Halobacteria</taxon>
        <taxon>Halobacteriales</taxon>
        <taxon>Halorubellaceae</taxon>
        <taxon>Haloarchaeobius</taxon>
    </lineage>
</organism>
<proteinExistence type="predicted"/>
<sequence length="400" mass="45012">MSESYSLTVLFFIDELQDDVRFVQRTVELLRENGIETVSEAQDETATRYEIDGEEQTGSLADAATDIANGKDGRIPCRIDDYRVEVRFDLDAMSGDETDVALTFRGPDESAFDEDDVSRAVVRDRADRLADAIAALAIETDPWLVVGWIPYPYADSHPFPEGRPPKSGLERLGWVTVFGDPFHGRFGGRERLLEAPAWNVRDLANGAVLVRQQETPGTGRSDATPRPEPSTYDYLFEGESLADLQAEIDRQKSTYIDPFRDLDNGELASDIVMCEAHAPFEFEEMEYTSFPDDLDRSDRCHVLCVRRDGDKLWEANNDEFIRRLVDADGHPIGELPEAVPPDQEMISLLVTTEYDGDSSLDLYRMESPDDPSVTAGLLGLQRVDEGESIWQDRDDPVMRQ</sequence>
<protein>
    <submittedName>
        <fullName evidence="1">Uncharacterized protein</fullName>
    </submittedName>
</protein>
<reference evidence="1 2" key="1">
    <citation type="journal article" date="2019" name="Int. J. Syst. Evol. Microbiol.">
        <title>The Global Catalogue of Microorganisms (GCM) 10K type strain sequencing project: providing services to taxonomists for standard genome sequencing and annotation.</title>
        <authorList>
            <consortium name="The Broad Institute Genomics Platform"/>
            <consortium name="The Broad Institute Genome Sequencing Center for Infectious Disease"/>
            <person name="Wu L."/>
            <person name="Ma J."/>
        </authorList>
    </citation>
    <scope>NUCLEOTIDE SEQUENCE [LARGE SCALE GENOMIC DNA]</scope>
    <source>
        <strain evidence="1 2">CGMCC 1.12230</strain>
    </source>
</reference>
<gene>
    <name evidence="1" type="ORF">ACFR99_13895</name>
</gene>
<dbReference type="AlphaFoldDB" id="A0ABD6BIW1"/>
<keyword evidence="2" id="KW-1185">Reference proteome</keyword>
<accession>A0ABD6BIW1</accession>
<name>A0ABD6BIW1_9EURY</name>